<dbReference type="Proteomes" id="UP000324222">
    <property type="component" value="Unassembled WGS sequence"/>
</dbReference>
<dbReference type="EMBL" id="VSRR010003044">
    <property type="protein sequence ID" value="MPC34392.1"/>
    <property type="molecule type" value="Genomic_DNA"/>
</dbReference>
<evidence type="ECO:0000313" key="2">
    <source>
        <dbReference type="Proteomes" id="UP000324222"/>
    </source>
</evidence>
<accession>A0A5B7EJK2</accession>
<evidence type="ECO:0000313" key="1">
    <source>
        <dbReference type="EMBL" id="MPC34392.1"/>
    </source>
</evidence>
<gene>
    <name evidence="1" type="ORF">E2C01_027779</name>
</gene>
<keyword evidence="2" id="KW-1185">Reference proteome</keyword>
<dbReference type="AlphaFoldDB" id="A0A5B7EJK2"/>
<comment type="caution">
    <text evidence="1">The sequence shown here is derived from an EMBL/GenBank/DDBJ whole genome shotgun (WGS) entry which is preliminary data.</text>
</comment>
<sequence>MCTAFQQLLVVEEAHSMFITGLEWLPTQNKVSQMVRGYSDASVLSISCDNSLKIHHIPRPACSRYLLLMEKVPIC</sequence>
<reference evidence="1 2" key="1">
    <citation type="submission" date="2019-05" db="EMBL/GenBank/DDBJ databases">
        <title>Another draft genome of Portunus trituberculatus and its Hox gene families provides insights of decapod evolution.</title>
        <authorList>
            <person name="Jeong J.-H."/>
            <person name="Song I."/>
            <person name="Kim S."/>
            <person name="Choi T."/>
            <person name="Kim D."/>
            <person name="Ryu S."/>
            <person name="Kim W."/>
        </authorList>
    </citation>
    <scope>NUCLEOTIDE SEQUENCE [LARGE SCALE GENOMIC DNA]</scope>
    <source>
        <tissue evidence="1">Muscle</tissue>
    </source>
</reference>
<dbReference type="Gene3D" id="2.130.10.10">
    <property type="entry name" value="YVTN repeat-like/Quinoprotein amine dehydrogenase"/>
    <property type="match status" value="1"/>
</dbReference>
<proteinExistence type="predicted"/>
<dbReference type="OrthoDB" id="2013972at2759"/>
<protein>
    <submittedName>
        <fullName evidence="1">Uncharacterized protein</fullName>
    </submittedName>
</protein>
<name>A0A5B7EJK2_PORTR</name>
<dbReference type="InterPro" id="IPR015943">
    <property type="entry name" value="WD40/YVTN_repeat-like_dom_sf"/>
</dbReference>
<organism evidence="1 2">
    <name type="scientific">Portunus trituberculatus</name>
    <name type="common">Swimming crab</name>
    <name type="synonym">Neptunus trituberculatus</name>
    <dbReference type="NCBI Taxonomy" id="210409"/>
    <lineage>
        <taxon>Eukaryota</taxon>
        <taxon>Metazoa</taxon>
        <taxon>Ecdysozoa</taxon>
        <taxon>Arthropoda</taxon>
        <taxon>Crustacea</taxon>
        <taxon>Multicrustacea</taxon>
        <taxon>Malacostraca</taxon>
        <taxon>Eumalacostraca</taxon>
        <taxon>Eucarida</taxon>
        <taxon>Decapoda</taxon>
        <taxon>Pleocyemata</taxon>
        <taxon>Brachyura</taxon>
        <taxon>Eubrachyura</taxon>
        <taxon>Portunoidea</taxon>
        <taxon>Portunidae</taxon>
        <taxon>Portuninae</taxon>
        <taxon>Portunus</taxon>
    </lineage>
</organism>